<dbReference type="Gene3D" id="2.60.40.10">
    <property type="entry name" value="Immunoglobulins"/>
    <property type="match status" value="1"/>
</dbReference>
<keyword evidence="4" id="KW-1185">Reference proteome</keyword>
<accession>A0A0G2UGG8</accession>
<protein>
    <submittedName>
        <fullName evidence="3">Membrane protein O20</fullName>
    </submittedName>
</protein>
<dbReference type="SUPFAM" id="SSF48726">
    <property type="entry name" value="Immunoglobulin"/>
    <property type="match status" value="1"/>
</dbReference>
<name>A0A0G2UGG8_9BETA</name>
<dbReference type="EMBL" id="KR297253">
    <property type="protein sequence ID" value="AKI29740.1"/>
    <property type="molecule type" value="Genomic_DNA"/>
</dbReference>
<dbReference type="InterPro" id="IPR013783">
    <property type="entry name" value="Ig-like_fold"/>
</dbReference>
<dbReference type="GeneID" id="80527705"/>
<evidence type="ECO:0000313" key="4">
    <source>
        <dbReference type="Proteomes" id="UP000114976"/>
    </source>
</evidence>
<dbReference type="InterPro" id="IPR036179">
    <property type="entry name" value="Ig-like_dom_sf"/>
</dbReference>
<proteinExistence type="predicted"/>
<dbReference type="RefSeq" id="YP_010790346.1">
    <property type="nucleotide sequence ID" value="NC_075417.1"/>
</dbReference>
<reference evidence="3 4" key="1">
    <citation type="journal article" date="2003" name="Arch. Virol.">
        <title>Isolation of cytomegalovirus and foamy virus from the drill monkey (Mandrillus leucophaeus) and prevalence of antibodies to these viruses amongst wild-born and captive-bred individuals.</title>
        <authorList>
            <person name="Blewett E.L."/>
            <person name="Lewis J."/>
            <person name="Gadsby E.L."/>
            <person name="Neubauer S.R."/>
            <person name="Eberle R."/>
        </authorList>
    </citation>
    <scope>NUCLEOTIDE SEQUENCE [LARGE SCALE GENOMIC DNA]</scope>
    <source>
        <strain evidence="3">OCOM6-2</strain>
    </source>
</reference>
<organism evidence="3 4">
    <name type="scientific">Mandrillus leucophaeus cytomegalovirus</name>
    <dbReference type="NCBI Taxonomy" id="1654930"/>
    <lineage>
        <taxon>Viruses</taxon>
        <taxon>Duplodnaviria</taxon>
        <taxon>Heunggongvirae</taxon>
        <taxon>Peploviricota</taxon>
        <taxon>Herviviricetes</taxon>
        <taxon>Herpesvirales</taxon>
        <taxon>Orthoherpesviridae</taxon>
        <taxon>Betaherpesvirinae</taxon>
        <taxon>Cytomegalovirus</taxon>
        <taxon>Cytomegalovirus mandrillinebeta1</taxon>
        <taxon>Mandrilline betaherpesvirus 1</taxon>
    </lineage>
</organism>
<dbReference type="KEGG" id="vg:80527705"/>
<feature type="transmembrane region" description="Helical" evidence="1">
    <location>
        <begin position="336"/>
        <end position="354"/>
    </location>
</feature>
<evidence type="ECO:0000313" key="3">
    <source>
        <dbReference type="EMBL" id="AKI29740.1"/>
    </source>
</evidence>
<gene>
    <name evidence="3" type="primary">O20</name>
</gene>
<reference evidence="3 4" key="2">
    <citation type="journal article" date="2015" name="Genome Announc.">
        <title>Complete Genome Sequences of Mandrillus leucophaeus and Papio ursinus Cytomegaloviruses.</title>
        <authorList>
            <person name="Blewett E.L."/>
            <person name="Sherrod C.J."/>
            <person name="Texier J.R."/>
            <person name="Conrad T.M."/>
            <person name="Dittmer D.P."/>
        </authorList>
    </citation>
    <scope>NUCLEOTIDE SEQUENCE [LARGE SCALE GENOMIC DNA]</scope>
    <source>
        <strain evidence="3">OCOM6-2</strain>
    </source>
</reference>
<keyword evidence="1" id="KW-1133">Transmembrane helix</keyword>
<feature type="transmembrane region" description="Helical" evidence="1">
    <location>
        <begin position="12"/>
        <end position="30"/>
    </location>
</feature>
<evidence type="ECO:0000256" key="1">
    <source>
        <dbReference type="SAM" id="Phobius"/>
    </source>
</evidence>
<keyword evidence="1" id="KW-0472">Membrane</keyword>
<keyword evidence="1" id="KW-0812">Transmembrane</keyword>
<feature type="domain" description="Ig-like" evidence="2">
    <location>
        <begin position="55"/>
        <end position="169"/>
    </location>
</feature>
<dbReference type="InterPro" id="IPR007110">
    <property type="entry name" value="Ig-like_dom"/>
</dbReference>
<evidence type="ECO:0000259" key="2">
    <source>
        <dbReference type="PROSITE" id="PS50835"/>
    </source>
</evidence>
<dbReference type="Proteomes" id="UP000114976">
    <property type="component" value="Segment"/>
</dbReference>
<dbReference type="PROSITE" id="PS50835">
    <property type="entry name" value="IG_LIKE"/>
    <property type="match status" value="1"/>
</dbReference>
<sequence length="373" mass="41713">MIDMRNRKDCDTIMLSTTHIAGTVIIISMLPQQVVPCGGELPERYDKSLYNIHIPKNATRKISGDTRREVLRNGGKFEIKCTFNLTECVRGILFVPCGTNSTTISYLYNDYMTVESKQTKDMVFTGGSGKNTFNVELVISSVMANHTGTYQCITYNNETNVVHVTKQVHVAIMGSTYASRDIRNNSMYNVSCSFNDTFPGHAILIVQGGVNTTIVHNETAQHCGTNLLWNYQVHIPGGNPSFQCTLNATECPGVTSYSKLWSNTTTTPGPKPPPMHDCTNYSHPWWTTTMPPITTETLYSTSLTVPSNTLYVVTLLGNKSSRQPEARQSIQPIQSMWLLLAMLVGGILLWWFQFPETLMRKIRGYTKPIRLGD</sequence>